<evidence type="ECO:0000256" key="5">
    <source>
        <dbReference type="RuleBase" id="RU004379"/>
    </source>
</evidence>
<sequence>MVKFDIETGNGEALYPNDVESPELRWAFIRKVYSILFAQLVLTAVVAGLTIFIKPFARFMASTTLGFALYIIIFLVSITSALMLACFRSKHPLNIFLLTVFTVCIAFTAGFACAFTRGEIFLEAGILTGTVSVSLTLYKIWAANRGHDFNFLGPFLFAALLVLMVFGLILIFFPLGK</sequence>
<dbReference type="GO" id="GO:0016020">
    <property type="term" value="C:membrane"/>
    <property type="evidence" value="ECO:0007669"/>
    <property type="project" value="UniProtKB-SubCell"/>
</dbReference>
<comment type="similarity">
    <text evidence="5">Belongs to the BI1 family.</text>
</comment>
<evidence type="ECO:0000313" key="7">
    <source>
        <dbReference type="Proteomes" id="UP001370490"/>
    </source>
</evidence>
<gene>
    <name evidence="6" type="ORF">RJ641_004003</name>
</gene>
<keyword evidence="2 5" id="KW-0812">Transmembrane</keyword>
<evidence type="ECO:0000256" key="3">
    <source>
        <dbReference type="ARBA" id="ARBA00022989"/>
    </source>
</evidence>
<organism evidence="6 7">
    <name type="scientific">Dillenia turbinata</name>
    <dbReference type="NCBI Taxonomy" id="194707"/>
    <lineage>
        <taxon>Eukaryota</taxon>
        <taxon>Viridiplantae</taxon>
        <taxon>Streptophyta</taxon>
        <taxon>Embryophyta</taxon>
        <taxon>Tracheophyta</taxon>
        <taxon>Spermatophyta</taxon>
        <taxon>Magnoliopsida</taxon>
        <taxon>eudicotyledons</taxon>
        <taxon>Gunneridae</taxon>
        <taxon>Pentapetalae</taxon>
        <taxon>Dilleniales</taxon>
        <taxon>Dilleniaceae</taxon>
        <taxon>Dillenia</taxon>
    </lineage>
</organism>
<feature type="non-terminal residue" evidence="6">
    <location>
        <position position="177"/>
    </location>
</feature>
<keyword evidence="3 5" id="KW-1133">Transmembrane helix</keyword>
<evidence type="ECO:0000256" key="2">
    <source>
        <dbReference type="ARBA" id="ARBA00022692"/>
    </source>
</evidence>
<dbReference type="InterPro" id="IPR006214">
    <property type="entry name" value="Bax_inhibitor_1-related"/>
</dbReference>
<keyword evidence="7" id="KW-1185">Reference proteome</keyword>
<protein>
    <submittedName>
        <fullName evidence="6">Bax inhibitor 1-related</fullName>
    </submittedName>
</protein>
<feature type="transmembrane region" description="Helical" evidence="5">
    <location>
        <begin position="120"/>
        <end position="141"/>
    </location>
</feature>
<dbReference type="PANTHER" id="PTHR23291:SF31">
    <property type="entry name" value="PROTEIN LIFEGUARD 4"/>
    <property type="match status" value="1"/>
</dbReference>
<proteinExistence type="inferred from homology"/>
<feature type="transmembrane region" description="Helical" evidence="5">
    <location>
        <begin position="93"/>
        <end position="113"/>
    </location>
</feature>
<evidence type="ECO:0000256" key="1">
    <source>
        <dbReference type="ARBA" id="ARBA00004141"/>
    </source>
</evidence>
<comment type="subcellular location">
    <subcellularLocation>
        <location evidence="1">Membrane</location>
        <topology evidence="1">Multi-pass membrane protein</topology>
    </subcellularLocation>
</comment>
<dbReference type="Proteomes" id="UP001370490">
    <property type="component" value="Unassembled WGS sequence"/>
</dbReference>
<feature type="transmembrane region" description="Helical" evidence="5">
    <location>
        <begin position="65"/>
        <end position="87"/>
    </location>
</feature>
<reference evidence="6 7" key="1">
    <citation type="submission" date="2023-12" db="EMBL/GenBank/DDBJ databases">
        <title>A high-quality genome assembly for Dillenia turbinata (Dilleniales).</title>
        <authorList>
            <person name="Chanderbali A."/>
        </authorList>
    </citation>
    <scope>NUCLEOTIDE SEQUENCE [LARGE SCALE GENOMIC DNA]</scope>
    <source>
        <strain evidence="6">LSX21</strain>
        <tissue evidence="6">Leaf</tissue>
    </source>
</reference>
<evidence type="ECO:0000256" key="4">
    <source>
        <dbReference type="ARBA" id="ARBA00023136"/>
    </source>
</evidence>
<feature type="transmembrane region" description="Helical" evidence="5">
    <location>
        <begin position="32"/>
        <end position="53"/>
    </location>
</feature>
<keyword evidence="4 5" id="KW-0472">Membrane</keyword>
<comment type="caution">
    <text evidence="6">The sequence shown here is derived from an EMBL/GenBank/DDBJ whole genome shotgun (WGS) entry which is preliminary data.</text>
</comment>
<feature type="transmembrane region" description="Helical" evidence="5">
    <location>
        <begin position="153"/>
        <end position="175"/>
    </location>
</feature>
<evidence type="ECO:0000313" key="6">
    <source>
        <dbReference type="EMBL" id="KAK6929909.1"/>
    </source>
</evidence>
<dbReference type="EMBL" id="JBAMMX010000012">
    <property type="protein sequence ID" value="KAK6929909.1"/>
    <property type="molecule type" value="Genomic_DNA"/>
</dbReference>
<dbReference type="PANTHER" id="PTHR23291">
    <property type="entry name" value="BAX INHIBITOR-RELATED"/>
    <property type="match status" value="1"/>
</dbReference>
<dbReference type="Pfam" id="PF01027">
    <property type="entry name" value="Bax1-I"/>
    <property type="match status" value="1"/>
</dbReference>
<name>A0AAN8Z7V0_9MAGN</name>
<accession>A0AAN8Z7V0</accession>
<dbReference type="AlphaFoldDB" id="A0AAN8Z7V0"/>